<dbReference type="Proteomes" id="UP000244803">
    <property type="component" value="Chromosome 1"/>
</dbReference>
<protein>
    <recommendedName>
        <fullName evidence="5">EF-hand domain-containing protein</fullName>
    </recommendedName>
</protein>
<evidence type="ECO:0000256" key="2">
    <source>
        <dbReference type="SAM" id="MobiDB-lite"/>
    </source>
</evidence>
<feature type="coiled-coil region" evidence="1">
    <location>
        <begin position="318"/>
        <end position="395"/>
    </location>
</feature>
<keyword evidence="1" id="KW-0175">Coiled coil</keyword>
<organism evidence="3 4">
    <name type="scientific">Theileria orientalis</name>
    <dbReference type="NCBI Taxonomy" id="68886"/>
    <lineage>
        <taxon>Eukaryota</taxon>
        <taxon>Sar</taxon>
        <taxon>Alveolata</taxon>
        <taxon>Apicomplexa</taxon>
        <taxon>Aconoidasida</taxon>
        <taxon>Piroplasmida</taxon>
        <taxon>Theileriidae</taxon>
        <taxon>Theileria</taxon>
    </lineage>
</organism>
<gene>
    <name evidence="3" type="ORF">MACJ_000798</name>
</gene>
<dbReference type="EMBL" id="CP056065">
    <property type="protein sequence ID" value="UKJ88354.2"/>
    <property type="molecule type" value="Genomic_DNA"/>
</dbReference>
<evidence type="ECO:0008006" key="5">
    <source>
        <dbReference type="Google" id="ProtNLM"/>
    </source>
</evidence>
<proteinExistence type="predicted"/>
<feature type="region of interest" description="Disordered" evidence="2">
    <location>
        <begin position="542"/>
        <end position="565"/>
    </location>
</feature>
<accession>A0A976M4Q2</accession>
<evidence type="ECO:0000313" key="4">
    <source>
        <dbReference type="Proteomes" id="UP000244803"/>
    </source>
</evidence>
<evidence type="ECO:0000256" key="1">
    <source>
        <dbReference type="SAM" id="Coils"/>
    </source>
</evidence>
<name>A0A976M4Q2_THEOR</name>
<dbReference type="AlphaFoldDB" id="A0A976M4Q2"/>
<evidence type="ECO:0000313" key="3">
    <source>
        <dbReference type="EMBL" id="UKJ88354.2"/>
    </source>
</evidence>
<dbReference type="OrthoDB" id="365821at2759"/>
<sequence>MDNNLNRLECKLKEIILDSRQGHTSDYSRSIREDHLIGSAFGKNAYTLDDVANGTTIFMPWKLHRPLEDVFNRLSEQSFMSHTSFENLVDNFGLFPNFQNTRKKEDIINYILHKANPNSGQLDFEQFLLALFLLSKYRASVQHINEQFAFNAILNTVVSNAQTLSNDDLETNFDLNLDKNPNFQNLSSASRTSSKNLDGVIYHDNGLIVDTNIGKVYDSPRKLETKDFSETLQDIKHEGSKEFLRKLSSGGKMPSRNMGGNACTSGKTEGLQSGQTSSFDPELVRRLLDVLRDQNLLNDSKALQDSLEREINLRSEMELSYMDKLSKLESERSELNNQLAAQKLELGKVQVDLESLTRQHEDYKTNAEQQIGDLKDDKERLSQKWSEANDQLERQAFLKSRAQKNQQLLVLETEVEVKLFSMFCVYKDEECVDGEFVLTEEQLILFCVDFGLTETEPPSGPDDMPKAKLAYNKVAEYGHDGKLNYPLFKEFLMNLAMLLKPEFVPREAFRYIVFQLVFYSCNNLYGENAVKNYHPVYVTEDSNPWGPETENYQPQQQPQRTTDPDKFVDVEGKVWFSKEEQNTNLQGDNSVSTPRFD</sequence>
<reference evidence="3" key="1">
    <citation type="submission" date="2022-07" db="EMBL/GenBank/DDBJ databases">
        <title>Evaluation of T. orientalis genome assembly methods using nanopore sequencing and analysis of variation between genomes.</title>
        <authorList>
            <person name="Yam J."/>
            <person name="Micallef M.L."/>
            <person name="Liu M."/>
            <person name="Djordjevic S.P."/>
            <person name="Bogema D.R."/>
            <person name="Jenkins C."/>
        </authorList>
    </citation>
    <scope>NUCLEOTIDE SEQUENCE</scope>
    <source>
        <strain evidence="3">Fish Creek</strain>
    </source>
</reference>